<dbReference type="InterPro" id="IPR017850">
    <property type="entry name" value="Alkaline_phosphatase_core_sf"/>
</dbReference>
<evidence type="ECO:0000256" key="2">
    <source>
        <dbReference type="ARBA" id="ARBA00022723"/>
    </source>
</evidence>
<evidence type="ECO:0000313" key="7">
    <source>
        <dbReference type="Proteomes" id="UP001324380"/>
    </source>
</evidence>
<evidence type="ECO:0000256" key="3">
    <source>
        <dbReference type="ARBA" id="ARBA00022801"/>
    </source>
</evidence>
<gene>
    <name evidence="6" type="ORF">SNE25_25645</name>
</gene>
<dbReference type="Proteomes" id="UP001324380">
    <property type="component" value="Chromosome"/>
</dbReference>
<sequence length="473" mass="53359">MKRRYFACFAVVIAPLIWCGFKYHPDEPVQPHKEDKPNIIFILADDMGYGDVGFNGQTKIKTPNLDQMAREGIIFKQHYAGTAVCGPSRAALLTGVNNAHATVRELNEWSVSGKGGDLGTNDITVANELKKAGYATAVIGKWGMNEYNTTGSALSHGFDYFLGFNSHREAHHYYPEYIWRNNDKVMLPGNNPAKHIGKYSNDMFTEEAITYIKDHRNTPFFLYLPYTTPHNELTVPEDSKKQYENLGWPERPMKVGHYYHDPEGNTAYAGMVSRLDSYVGQILAQLKKQGIDNNTLVIFTSDNGPGFDNGFFDSNGPFRGGKLSLYEGGLREPFAARWPGKIKPGSVSDHASAFWDFLPTACEVAGIKPTIKTDGISYLPALLGNNKQQKEHEYFYWEVNETRGPIQAILKGDWKGISTYEKPFELYNIKTDVKETTNLADKYPDVVDSIKKQMRAIRTDNPEFPLTKRKALY</sequence>
<evidence type="ECO:0000256" key="1">
    <source>
        <dbReference type="ARBA" id="ARBA00008779"/>
    </source>
</evidence>
<reference evidence="6 7" key="1">
    <citation type="submission" date="2023-11" db="EMBL/GenBank/DDBJ databases">
        <title>Analysis of the Genomes of Mucilaginibacter gossypii cycad 4 and M. sabulilitoris SNA2: microbes with the potential for plant growth promotion.</title>
        <authorList>
            <person name="Hirsch A.M."/>
            <person name="Humm E."/>
            <person name="Rubbi M."/>
            <person name="Del Vecchio G."/>
            <person name="Ha S.M."/>
            <person name="Pellegrini M."/>
            <person name="Gunsalus R.P."/>
        </authorList>
    </citation>
    <scope>NUCLEOTIDE SEQUENCE [LARGE SCALE GENOMIC DNA]</scope>
    <source>
        <strain evidence="6 7">SNA2</strain>
    </source>
</reference>
<dbReference type="RefSeq" id="WP_321561872.1">
    <property type="nucleotide sequence ID" value="NZ_CP139558.1"/>
</dbReference>
<dbReference type="PROSITE" id="PS00523">
    <property type="entry name" value="SULFATASE_1"/>
    <property type="match status" value="1"/>
</dbReference>
<dbReference type="EMBL" id="CP139558">
    <property type="protein sequence ID" value="WPU92712.1"/>
    <property type="molecule type" value="Genomic_DNA"/>
</dbReference>
<evidence type="ECO:0000313" key="6">
    <source>
        <dbReference type="EMBL" id="WPU92712.1"/>
    </source>
</evidence>
<dbReference type="PANTHER" id="PTHR42693:SF53">
    <property type="entry name" value="ENDO-4-O-SULFATASE"/>
    <property type="match status" value="1"/>
</dbReference>
<dbReference type="PANTHER" id="PTHR42693">
    <property type="entry name" value="ARYLSULFATASE FAMILY MEMBER"/>
    <property type="match status" value="1"/>
</dbReference>
<dbReference type="Gene3D" id="3.30.1120.10">
    <property type="match status" value="1"/>
</dbReference>
<feature type="domain" description="Sulfatase N-terminal" evidence="5">
    <location>
        <begin position="37"/>
        <end position="367"/>
    </location>
</feature>
<dbReference type="InterPro" id="IPR050738">
    <property type="entry name" value="Sulfatase"/>
</dbReference>
<name>A0ABZ0TIC8_9SPHI</name>
<accession>A0ABZ0TIC8</accession>
<dbReference type="SUPFAM" id="SSF53649">
    <property type="entry name" value="Alkaline phosphatase-like"/>
    <property type="match status" value="1"/>
</dbReference>
<dbReference type="Gene3D" id="3.40.720.10">
    <property type="entry name" value="Alkaline Phosphatase, subunit A"/>
    <property type="match status" value="1"/>
</dbReference>
<keyword evidence="4" id="KW-0106">Calcium</keyword>
<dbReference type="InterPro" id="IPR024607">
    <property type="entry name" value="Sulfatase_CS"/>
</dbReference>
<dbReference type="Pfam" id="PF00884">
    <property type="entry name" value="Sulfatase"/>
    <property type="match status" value="1"/>
</dbReference>
<evidence type="ECO:0000259" key="5">
    <source>
        <dbReference type="Pfam" id="PF00884"/>
    </source>
</evidence>
<keyword evidence="7" id="KW-1185">Reference proteome</keyword>
<protein>
    <submittedName>
        <fullName evidence="6">Arylsulfatase</fullName>
    </submittedName>
</protein>
<organism evidence="6 7">
    <name type="scientific">Mucilaginibacter sabulilitoris</name>
    <dbReference type="NCBI Taxonomy" id="1173583"/>
    <lineage>
        <taxon>Bacteria</taxon>
        <taxon>Pseudomonadati</taxon>
        <taxon>Bacteroidota</taxon>
        <taxon>Sphingobacteriia</taxon>
        <taxon>Sphingobacteriales</taxon>
        <taxon>Sphingobacteriaceae</taxon>
        <taxon>Mucilaginibacter</taxon>
    </lineage>
</organism>
<keyword evidence="3" id="KW-0378">Hydrolase</keyword>
<comment type="similarity">
    <text evidence="1">Belongs to the sulfatase family.</text>
</comment>
<keyword evidence="2" id="KW-0479">Metal-binding</keyword>
<dbReference type="InterPro" id="IPR000917">
    <property type="entry name" value="Sulfatase_N"/>
</dbReference>
<evidence type="ECO:0000256" key="4">
    <source>
        <dbReference type="ARBA" id="ARBA00022837"/>
    </source>
</evidence>
<proteinExistence type="inferred from homology"/>
<dbReference type="CDD" id="cd16145">
    <property type="entry name" value="ARS_like"/>
    <property type="match status" value="1"/>
</dbReference>